<evidence type="ECO:0000259" key="2">
    <source>
        <dbReference type="Pfam" id="PF06580"/>
    </source>
</evidence>
<feature type="domain" description="Signal transduction histidine kinase internal region" evidence="2">
    <location>
        <begin position="744"/>
        <end position="823"/>
    </location>
</feature>
<keyword evidence="1" id="KW-1133">Transmembrane helix</keyword>
<dbReference type="InterPro" id="IPR036890">
    <property type="entry name" value="HATPase_C_sf"/>
</dbReference>
<keyword evidence="3" id="KW-0418">Kinase</keyword>
<dbReference type="Gene3D" id="2.60.40.10">
    <property type="entry name" value="Immunoglobulins"/>
    <property type="match status" value="1"/>
</dbReference>
<gene>
    <name evidence="3" type="ORF">V3I07_13035</name>
</gene>
<keyword evidence="3" id="KW-0808">Transferase</keyword>
<keyword evidence="4" id="KW-1185">Reference proteome</keyword>
<dbReference type="Gene3D" id="2.130.10.10">
    <property type="entry name" value="YVTN repeat-like/Quinoprotein amine dehydrogenase"/>
    <property type="match status" value="2"/>
</dbReference>
<dbReference type="Gene3D" id="3.30.565.10">
    <property type="entry name" value="Histidine kinase-like ATPase, C-terminal domain"/>
    <property type="match status" value="1"/>
</dbReference>
<dbReference type="InterPro" id="IPR010559">
    <property type="entry name" value="Sig_transdc_His_kin_internal"/>
</dbReference>
<dbReference type="InterPro" id="IPR011044">
    <property type="entry name" value="Quino_amine_DH_bsu"/>
</dbReference>
<comment type="caution">
    <text evidence="3">The sequence shown here is derived from an EMBL/GenBank/DDBJ whole genome shotgun (WGS) entry which is preliminary data.</text>
</comment>
<dbReference type="InterPro" id="IPR013783">
    <property type="entry name" value="Ig-like_fold"/>
</dbReference>
<feature type="transmembrane region" description="Helical" evidence="1">
    <location>
        <begin position="695"/>
        <end position="716"/>
    </location>
</feature>
<evidence type="ECO:0000256" key="1">
    <source>
        <dbReference type="SAM" id="Phobius"/>
    </source>
</evidence>
<dbReference type="RefSeq" id="WP_088398251.1">
    <property type="nucleotide sequence ID" value="NZ_JAZGZP010000021.1"/>
</dbReference>
<dbReference type="Proteomes" id="UP001621706">
    <property type="component" value="Unassembled WGS sequence"/>
</dbReference>
<accession>A0ABW8PBS3</accession>
<dbReference type="SUPFAM" id="SSF50969">
    <property type="entry name" value="YVTN repeat-like/Quinoprotein amine dehydrogenase"/>
    <property type="match status" value="1"/>
</dbReference>
<dbReference type="InterPro" id="IPR015943">
    <property type="entry name" value="WD40/YVTN_repeat-like_dom_sf"/>
</dbReference>
<dbReference type="SUPFAM" id="SSF50998">
    <property type="entry name" value="Quinoprotein alcohol dehydrogenase-like"/>
    <property type="match status" value="1"/>
</dbReference>
<dbReference type="SUPFAM" id="SSF55874">
    <property type="entry name" value="ATPase domain of HSP90 chaperone/DNA topoisomerase II/histidine kinase"/>
    <property type="match status" value="1"/>
</dbReference>
<keyword evidence="1" id="KW-0472">Membrane</keyword>
<dbReference type="InterPro" id="IPR050640">
    <property type="entry name" value="Bact_2-comp_sensor_kinase"/>
</dbReference>
<name>A0ABW8PBS3_9FLAO</name>
<dbReference type="PANTHER" id="PTHR34220">
    <property type="entry name" value="SENSOR HISTIDINE KINASE YPDA"/>
    <property type="match status" value="1"/>
</dbReference>
<dbReference type="Pfam" id="PF06580">
    <property type="entry name" value="His_kinase"/>
    <property type="match status" value="1"/>
</dbReference>
<dbReference type="PANTHER" id="PTHR34220:SF7">
    <property type="entry name" value="SENSOR HISTIDINE KINASE YPDA"/>
    <property type="match status" value="1"/>
</dbReference>
<keyword evidence="1" id="KW-0812">Transmembrane</keyword>
<proteinExistence type="predicted"/>
<protein>
    <submittedName>
        <fullName evidence="3">Histidine kinase</fullName>
    </submittedName>
</protein>
<evidence type="ECO:0000313" key="4">
    <source>
        <dbReference type="Proteomes" id="UP001621706"/>
    </source>
</evidence>
<dbReference type="InterPro" id="IPR011047">
    <property type="entry name" value="Quinoprotein_ADH-like_sf"/>
</dbReference>
<dbReference type="GO" id="GO:0016301">
    <property type="term" value="F:kinase activity"/>
    <property type="evidence" value="ECO:0007669"/>
    <property type="project" value="UniProtKB-KW"/>
</dbReference>
<reference evidence="3 4" key="1">
    <citation type="submission" date="2024-02" db="EMBL/GenBank/DDBJ databases">
        <title>Comparative Genomic Analysis of Flavobacterium Species Causing Columnaris Disease of Freshwater Fish in Thailand: Insights into Virulence and Resistance Mechanisms.</title>
        <authorList>
            <person name="Nguyen D."/>
            <person name="Chokmangmeepisarn P."/>
            <person name="Khianchaikhan K."/>
            <person name="Morishita M."/>
            <person name="Bunnoy A."/>
            <person name="Rodkhum C."/>
        </authorList>
    </citation>
    <scope>NUCLEOTIDE SEQUENCE [LARGE SCALE GENOMIC DNA]</scope>
    <source>
        <strain evidence="3 4">CNRT2201</strain>
    </source>
</reference>
<dbReference type="Pfam" id="PF07494">
    <property type="entry name" value="Reg_prop"/>
    <property type="match status" value="1"/>
</dbReference>
<sequence>MLYVRLFIFLILFFSVSFKAQNPFYYKIDQAKGLPSNSVYDIFEDRKGFMWFATNKGLCKYDGKYFLTYTNENQTSVAGSCIQEDFYGRVWYSNFDGYLYYVEKNQLKSLNNTNTIGFVKFGLTKKHLIVLEQNHIVFYNLKNLSIYKKIAFNTKKLFATHFSNSNFYLLGDDFTTISPDLSINHFAIPKEVSQNYPAPILQESNNGLLLVSKYANYFFEIRQNKFYKRKISGHFTFIQNLAYDKKCNWICTTQGVIKYTKNDINTKNSYLTDFNISYVFKDHEDNYWFSTISDGLLLVPNLRNNFIPFNKKPLTLSTNGLSIFIGCTDDKLYRSDLNLRIFKKIFDGGSNHEIYFLSSDLKNLYFTSNTFKKISLQNALKEENIIALKDAQKLNEKYYVFAASGVCGLIKNTNNKDQWDVWAKDKTETIIPIINGIQGKSATYNPFNNTIYYATNNGLFAVTKNKIFEIKTKNKKLFFSKIKNIGDKTYAITSTEKLYSIEPNNHVKEIIIRENINNESINKVKFSNSKLYIITSFSLYSFDLKNNSTKKIISISPEHEISDIIEYNNTLIGVTRKGLLSIPIEKAKEISPAKFIINSAQVNGKNIAINKLNSLHHTQNNIMLNYSILSYIPNQKNKLYYSIDNSTWILADEDARNLSLNTLSSGKHELKFQTVINNKKSSITELIINISKPFWLSYSFICLILIIFISLIYSFFKWQLAKIKKRNQLLLDKINLEKNVNQSKLKALKSQMNPHFFFNALNTLQSYIVANEKKEAIEYLSKFSNLTRTILEMTEKDWITIADEIKTLRLYLEIEKARFEEDFLFSIKRESALDIDTYKIPSMLLQPYVENAVKHGLLHKPGRKELQIHFTLQNNSLKILIDDNGIGRKKSHELNEIKNKKHQSFATNALQNRINLLNEYNQKNISIEIIDKLTEHQLPNGTLVIIQIPLEHD</sequence>
<organism evidence="3 4">
    <name type="scientific">Flavobacterium oreochromis</name>
    <dbReference type="NCBI Taxonomy" id="2906078"/>
    <lineage>
        <taxon>Bacteria</taxon>
        <taxon>Pseudomonadati</taxon>
        <taxon>Bacteroidota</taxon>
        <taxon>Flavobacteriia</taxon>
        <taxon>Flavobacteriales</taxon>
        <taxon>Flavobacteriaceae</taxon>
        <taxon>Flavobacterium</taxon>
    </lineage>
</organism>
<dbReference type="EMBL" id="JAZGZP010000021">
    <property type="protein sequence ID" value="MFK7001818.1"/>
    <property type="molecule type" value="Genomic_DNA"/>
</dbReference>
<dbReference type="InterPro" id="IPR011110">
    <property type="entry name" value="Reg_prop"/>
</dbReference>
<evidence type="ECO:0000313" key="3">
    <source>
        <dbReference type="EMBL" id="MFK7001818.1"/>
    </source>
</evidence>